<evidence type="ECO:0000259" key="7">
    <source>
        <dbReference type="PROSITE" id="PS50801"/>
    </source>
</evidence>
<keyword evidence="4 6" id="KW-0472">Membrane</keyword>
<feature type="compositionally biased region" description="Basic and acidic residues" evidence="5">
    <location>
        <begin position="737"/>
        <end position="753"/>
    </location>
</feature>
<feature type="transmembrane region" description="Helical" evidence="6">
    <location>
        <begin position="288"/>
        <end position="308"/>
    </location>
</feature>
<gene>
    <name evidence="8" type="ORF">DNG_02281</name>
</gene>
<comment type="subcellular location">
    <subcellularLocation>
        <location evidence="1">Membrane</location>
        <topology evidence="1">Multi-pass membrane protein</topology>
    </subcellularLocation>
</comment>
<dbReference type="Pfam" id="PF00916">
    <property type="entry name" value="Sulfate_transp"/>
    <property type="match status" value="1"/>
</dbReference>
<dbReference type="InterPro" id="IPR001902">
    <property type="entry name" value="SLC26A/SulP_fam"/>
</dbReference>
<dbReference type="PROSITE" id="PS50801">
    <property type="entry name" value="STAS"/>
    <property type="match status" value="1"/>
</dbReference>
<feature type="transmembrane region" description="Helical" evidence="6">
    <location>
        <begin position="435"/>
        <end position="454"/>
    </location>
</feature>
<keyword evidence="9" id="KW-1185">Reference proteome</keyword>
<organism evidence="8 9">
    <name type="scientific">Cephalotrichum gorgonifer</name>
    <dbReference type="NCBI Taxonomy" id="2041049"/>
    <lineage>
        <taxon>Eukaryota</taxon>
        <taxon>Fungi</taxon>
        <taxon>Dikarya</taxon>
        <taxon>Ascomycota</taxon>
        <taxon>Pezizomycotina</taxon>
        <taxon>Sordariomycetes</taxon>
        <taxon>Hypocreomycetidae</taxon>
        <taxon>Microascales</taxon>
        <taxon>Microascaceae</taxon>
        <taxon>Cephalotrichum</taxon>
    </lineage>
</organism>
<dbReference type="GO" id="GO:0016020">
    <property type="term" value="C:membrane"/>
    <property type="evidence" value="ECO:0007669"/>
    <property type="project" value="UniProtKB-SubCell"/>
</dbReference>
<dbReference type="PANTHER" id="PTHR11814">
    <property type="entry name" value="SULFATE TRANSPORTER"/>
    <property type="match status" value="1"/>
</dbReference>
<feature type="transmembrane region" description="Helical" evidence="6">
    <location>
        <begin position="117"/>
        <end position="132"/>
    </location>
</feature>
<feature type="region of interest" description="Disordered" evidence="5">
    <location>
        <begin position="613"/>
        <end position="632"/>
    </location>
</feature>
<dbReference type="PROSITE" id="PS01130">
    <property type="entry name" value="SLC26A"/>
    <property type="match status" value="1"/>
</dbReference>
<evidence type="ECO:0000256" key="3">
    <source>
        <dbReference type="ARBA" id="ARBA00022989"/>
    </source>
</evidence>
<keyword evidence="3 6" id="KW-1133">Transmembrane helix</keyword>
<dbReference type="NCBIfam" id="TIGR00815">
    <property type="entry name" value="sulP"/>
    <property type="match status" value="1"/>
</dbReference>
<feature type="transmembrane region" description="Helical" evidence="6">
    <location>
        <begin position="176"/>
        <end position="194"/>
    </location>
</feature>
<dbReference type="InterPro" id="IPR011547">
    <property type="entry name" value="SLC26A/SulP_dom"/>
</dbReference>
<dbReference type="Gene3D" id="3.30.750.24">
    <property type="entry name" value="STAS domain"/>
    <property type="match status" value="1"/>
</dbReference>
<feature type="transmembrane region" description="Helical" evidence="6">
    <location>
        <begin position="249"/>
        <end position="268"/>
    </location>
</feature>
<feature type="domain" description="STAS" evidence="7">
    <location>
        <begin position="580"/>
        <end position="686"/>
    </location>
</feature>
<evidence type="ECO:0000313" key="8">
    <source>
        <dbReference type="EMBL" id="SPN99244.1"/>
    </source>
</evidence>
<sequence length="803" mass="87665">MWSNRLTHALTGVTGIDPHEHHRRIPATLRTQAAESAPHASLYLESEPTVAEWLRTFKPTRRGGARYIRGLFPSATWIARYNLRWLLADSIAGLTIGFVVVPQAMAYALLARLSPEYGLYTSFVGAAMYWLFGTSKDIVIGTTAVGSLLVGQVVTKVQEERPGVYSAEEVAKALSILAGSALLFLGLFRLGWLIEFIPYIPVSAFVCGASITVMSTQFPVALGIPGINTREAPYKVIINCLKNLGKARLDAAIGISCLVLLFFLRDYFSYLERRQPSRKRLWSTLSSLRQVFAMLLYTLISFLVNRGVPAKEAKFRIVGHIESGFSHSGVPQPDGELVSLILPELPAIAIILIIEHIAIAKSMGRTFNYTIAPSQEIVALGVANLFSPFVGGYACTGSFGASAVLSKAGVRTPLAGLFSAVLLILALYALTSVFYFIPLPALAGLIIHAVSSFITSPQSLYKYWQLSPLELVIWFVGVMLAVFQSLETSIYATIALSAAVLLVRLSRTRGKFLGKVRIRDLGVSSTIPDDSAGEDISEGATEVGSVRDESSGGGEWRDVFLPTDRTDGTNPKIQTESPYPGVFIYRFMEGFNYTNQAHHVDLLYKHVTSHTRQGSDVNTDTKADRLWCDPGPKPKPAGIATESEKQLPRLHSVIFDFSSVNNVDITSVQGLIDLRNSLDRYASPGVVDWHFSHIYNRWSRRALAVAGFGYPSADNPEVLGKWRAAVTLAALPGVGDGRCREGESGTDRGRDGNSGDEMNAQEEQVDRMGTVNAVDRPFFHVDLVGAVRAATDAARRADAEERV</sequence>
<dbReference type="EMBL" id="ONZQ02000002">
    <property type="protein sequence ID" value="SPN99244.1"/>
    <property type="molecule type" value="Genomic_DNA"/>
</dbReference>
<evidence type="ECO:0000256" key="1">
    <source>
        <dbReference type="ARBA" id="ARBA00004141"/>
    </source>
</evidence>
<feature type="region of interest" description="Disordered" evidence="5">
    <location>
        <begin position="736"/>
        <end position="757"/>
    </location>
</feature>
<dbReference type="InterPro" id="IPR002645">
    <property type="entry name" value="STAS_dom"/>
</dbReference>
<dbReference type="GO" id="GO:0008271">
    <property type="term" value="F:secondary active sulfate transmembrane transporter activity"/>
    <property type="evidence" value="ECO:0007669"/>
    <property type="project" value="InterPro"/>
</dbReference>
<dbReference type="AlphaFoldDB" id="A0AAE8MT09"/>
<feature type="transmembrane region" description="Helical" evidence="6">
    <location>
        <begin position="466"/>
        <end position="483"/>
    </location>
</feature>
<dbReference type="Proteomes" id="UP001187682">
    <property type="component" value="Unassembled WGS sequence"/>
</dbReference>
<name>A0AAE8MT09_9PEZI</name>
<dbReference type="InterPro" id="IPR018045">
    <property type="entry name" value="S04_transporter_CS"/>
</dbReference>
<evidence type="ECO:0000256" key="5">
    <source>
        <dbReference type="SAM" id="MobiDB-lite"/>
    </source>
</evidence>
<evidence type="ECO:0000256" key="6">
    <source>
        <dbReference type="SAM" id="Phobius"/>
    </source>
</evidence>
<evidence type="ECO:0000313" key="9">
    <source>
        <dbReference type="Proteomes" id="UP001187682"/>
    </source>
</evidence>
<keyword evidence="2 6" id="KW-0812">Transmembrane</keyword>
<evidence type="ECO:0000256" key="2">
    <source>
        <dbReference type="ARBA" id="ARBA00022692"/>
    </source>
</evidence>
<feature type="transmembrane region" description="Helical" evidence="6">
    <location>
        <begin position="91"/>
        <end position="110"/>
    </location>
</feature>
<protein>
    <submittedName>
        <fullName evidence="8">Related to sulfate permease II</fullName>
    </submittedName>
</protein>
<feature type="transmembrane region" description="Helical" evidence="6">
    <location>
        <begin position="138"/>
        <end position="155"/>
    </location>
</feature>
<comment type="caution">
    <text evidence="8">The sequence shown here is derived from an EMBL/GenBank/DDBJ whole genome shotgun (WGS) entry which is preliminary data.</text>
</comment>
<dbReference type="CDD" id="cd07042">
    <property type="entry name" value="STAS_SulP_like_sulfate_transporter"/>
    <property type="match status" value="1"/>
</dbReference>
<feature type="transmembrane region" description="Helical" evidence="6">
    <location>
        <begin position="337"/>
        <end position="357"/>
    </location>
</feature>
<reference evidence="8" key="1">
    <citation type="submission" date="2018-03" db="EMBL/GenBank/DDBJ databases">
        <authorList>
            <person name="Guldener U."/>
        </authorList>
    </citation>
    <scope>NUCLEOTIDE SEQUENCE</scope>
</reference>
<accession>A0AAE8MT09</accession>
<feature type="region of interest" description="Disordered" evidence="5">
    <location>
        <begin position="529"/>
        <end position="552"/>
    </location>
</feature>
<feature type="transmembrane region" description="Helical" evidence="6">
    <location>
        <begin position="200"/>
        <end position="228"/>
    </location>
</feature>
<proteinExistence type="predicted"/>
<dbReference type="InterPro" id="IPR036513">
    <property type="entry name" value="STAS_dom_sf"/>
</dbReference>
<feature type="transmembrane region" description="Helical" evidence="6">
    <location>
        <begin position="377"/>
        <end position="396"/>
    </location>
</feature>
<feature type="transmembrane region" description="Helical" evidence="6">
    <location>
        <begin position="408"/>
        <end position="429"/>
    </location>
</feature>
<evidence type="ECO:0000256" key="4">
    <source>
        <dbReference type="ARBA" id="ARBA00023136"/>
    </source>
</evidence>